<dbReference type="KEGG" id="cdet:87944651"/>
<reference evidence="2" key="1">
    <citation type="journal article" date="2023" name="bioRxiv">
        <title>Complete genome of the Medicago anthracnose fungus, Colletotrichum destructivum, reveals a mini-chromosome-like region within a core chromosome.</title>
        <authorList>
            <person name="Lapalu N."/>
            <person name="Simon A."/>
            <person name="Lu A."/>
            <person name="Plaumann P.-L."/>
            <person name="Amselem J."/>
            <person name="Pigne S."/>
            <person name="Auger A."/>
            <person name="Koch C."/>
            <person name="Dallery J.-F."/>
            <person name="O'Connell R.J."/>
        </authorList>
    </citation>
    <scope>NUCLEOTIDE SEQUENCE [LARGE SCALE GENOMIC DNA]</scope>
    <source>
        <strain evidence="2">CBS 520.97</strain>
    </source>
</reference>
<gene>
    <name evidence="1" type="ORF">CDEST_08148</name>
</gene>
<accession>A0AAX4IIE9</accession>
<proteinExistence type="predicted"/>
<evidence type="ECO:0000313" key="2">
    <source>
        <dbReference type="Proteomes" id="UP001322277"/>
    </source>
</evidence>
<organism evidence="1 2">
    <name type="scientific">Colletotrichum destructivum</name>
    <dbReference type="NCBI Taxonomy" id="34406"/>
    <lineage>
        <taxon>Eukaryota</taxon>
        <taxon>Fungi</taxon>
        <taxon>Dikarya</taxon>
        <taxon>Ascomycota</taxon>
        <taxon>Pezizomycotina</taxon>
        <taxon>Sordariomycetes</taxon>
        <taxon>Hypocreomycetidae</taxon>
        <taxon>Glomerellales</taxon>
        <taxon>Glomerellaceae</taxon>
        <taxon>Colletotrichum</taxon>
        <taxon>Colletotrichum destructivum species complex</taxon>
    </lineage>
</organism>
<evidence type="ECO:0000313" key="1">
    <source>
        <dbReference type="EMBL" id="WQF83134.1"/>
    </source>
</evidence>
<dbReference type="GeneID" id="87944651"/>
<dbReference type="EMBL" id="CP137309">
    <property type="protein sequence ID" value="WQF83134.1"/>
    <property type="molecule type" value="Genomic_DNA"/>
</dbReference>
<protein>
    <submittedName>
        <fullName evidence="1">Uncharacterized protein</fullName>
    </submittedName>
</protein>
<dbReference type="RefSeq" id="XP_062780358.1">
    <property type="nucleotide sequence ID" value="XM_062924307.1"/>
</dbReference>
<name>A0AAX4IIE9_9PEZI</name>
<dbReference type="AlphaFoldDB" id="A0AAX4IIE9"/>
<keyword evidence="2" id="KW-1185">Reference proteome</keyword>
<sequence length="62" mass="6892">MYLTLLSEKVKAQHPTPPLWRSLTQNYCTVPVSHAQLKSNCPVIHPSLCLGALVRSPRICPP</sequence>
<dbReference type="Proteomes" id="UP001322277">
    <property type="component" value="Chromosome 5"/>
</dbReference>